<proteinExistence type="predicted"/>
<dbReference type="EMBL" id="UYWW01000787">
    <property type="protein sequence ID" value="VDM09309.1"/>
    <property type="molecule type" value="Genomic_DNA"/>
</dbReference>
<evidence type="ECO:0000313" key="3">
    <source>
        <dbReference type="Proteomes" id="UP000270924"/>
    </source>
</evidence>
<accession>A0A3P7E0H2</accession>
<dbReference type="InParanoid" id="A0A3P7E0H2"/>
<keyword evidence="3" id="KW-1185">Reference proteome</keyword>
<evidence type="ECO:0000313" key="2">
    <source>
        <dbReference type="EMBL" id="VDM09309.1"/>
    </source>
</evidence>
<protein>
    <submittedName>
        <fullName evidence="2">Uncharacterized protein</fullName>
    </submittedName>
</protein>
<dbReference type="AlphaFoldDB" id="A0A3P7E0H2"/>
<organism evidence="2 3">
    <name type="scientific">Wuchereria bancrofti</name>
    <dbReference type="NCBI Taxonomy" id="6293"/>
    <lineage>
        <taxon>Eukaryota</taxon>
        <taxon>Metazoa</taxon>
        <taxon>Ecdysozoa</taxon>
        <taxon>Nematoda</taxon>
        <taxon>Chromadorea</taxon>
        <taxon>Rhabditida</taxon>
        <taxon>Spirurina</taxon>
        <taxon>Spiruromorpha</taxon>
        <taxon>Filarioidea</taxon>
        <taxon>Onchocercidae</taxon>
        <taxon>Wuchereria</taxon>
    </lineage>
</organism>
<sequence length="97" mass="10820">MFSFKKSGVNFLVPQGNPMDVAMGPDIVRDRARPDIVPSDGGPDVVESALQPQPEVVQDAEIRNQERVIAWSDDEDDDQFDDDDAFNIDDLSLKNNE</sequence>
<name>A0A3P7E0H2_WUCBA</name>
<evidence type="ECO:0000256" key="1">
    <source>
        <dbReference type="SAM" id="MobiDB-lite"/>
    </source>
</evidence>
<feature type="region of interest" description="Disordered" evidence="1">
    <location>
        <begin position="69"/>
        <end position="97"/>
    </location>
</feature>
<reference evidence="2 3" key="1">
    <citation type="submission" date="2018-11" db="EMBL/GenBank/DDBJ databases">
        <authorList>
            <consortium name="Pathogen Informatics"/>
        </authorList>
    </citation>
    <scope>NUCLEOTIDE SEQUENCE [LARGE SCALE GENOMIC DNA]</scope>
</reference>
<gene>
    <name evidence="2" type="ORF">WBA_LOCUS2695</name>
</gene>
<dbReference type="Proteomes" id="UP000270924">
    <property type="component" value="Unassembled WGS sequence"/>
</dbReference>
<feature type="compositionally biased region" description="Acidic residues" evidence="1">
    <location>
        <begin position="72"/>
        <end position="87"/>
    </location>
</feature>